<dbReference type="Gene3D" id="3.90.1200.10">
    <property type="match status" value="1"/>
</dbReference>
<dbReference type="InterPro" id="IPR011009">
    <property type="entry name" value="Kinase-like_dom_sf"/>
</dbReference>
<dbReference type="PANTHER" id="PTHR34273">
    <property type="entry name" value="METHYLTHIORIBOSE KINASE"/>
    <property type="match status" value="1"/>
</dbReference>
<keyword evidence="5" id="KW-0547">Nucleotide-binding</keyword>
<proteinExistence type="inferred from homology"/>
<evidence type="ECO:0000256" key="1">
    <source>
        <dbReference type="ARBA" id="ARBA00010165"/>
    </source>
</evidence>
<dbReference type="GO" id="GO:0009086">
    <property type="term" value="P:methionine biosynthetic process"/>
    <property type="evidence" value="ECO:0007669"/>
    <property type="project" value="InterPro"/>
</dbReference>
<comment type="similarity">
    <text evidence="1">Belongs to the methylthioribose kinase family.</text>
</comment>
<keyword evidence="4" id="KW-0808">Transferase</keyword>
<gene>
    <name evidence="9" type="ORF">A0U92_11290</name>
</gene>
<name>A0A1U9KHH9_ACEAC</name>
<protein>
    <recommendedName>
        <fullName evidence="3">S-methyl-5-thioribose kinase</fullName>
        <ecNumber evidence="3">2.7.1.100</ecNumber>
    </recommendedName>
</protein>
<dbReference type="GO" id="GO:0046522">
    <property type="term" value="F:S-methyl-5-thioribose kinase activity"/>
    <property type="evidence" value="ECO:0007669"/>
    <property type="project" value="UniProtKB-EC"/>
</dbReference>
<dbReference type="Proteomes" id="UP000188937">
    <property type="component" value="Chromosome"/>
</dbReference>
<dbReference type="RefSeq" id="WP_077813325.1">
    <property type="nucleotide sequence ID" value="NZ_CP014692.1"/>
</dbReference>
<evidence type="ECO:0000313" key="10">
    <source>
        <dbReference type="Proteomes" id="UP000188937"/>
    </source>
</evidence>
<keyword evidence="7" id="KW-0067">ATP-binding</keyword>
<reference evidence="9 10" key="1">
    <citation type="submission" date="2016-03" db="EMBL/GenBank/DDBJ databases">
        <title>Acetic acid bacteria sequencing.</title>
        <authorList>
            <person name="Brandt J."/>
            <person name="Jakob F."/>
            <person name="Vogel R.F."/>
        </authorList>
    </citation>
    <scope>NUCLEOTIDE SEQUENCE [LARGE SCALE GENOMIC DNA]</scope>
    <source>
        <strain evidence="9 10">TMW2.1153</strain>
    </source>
</reference>
<evidence type="ECO:0000256" key="3">
    <source>
        <dbReference type="ARBA" id="ARBA00012128"/>
    </source>
</evidence>
<dbReference type="GO" id="GO:0005524">
    <property type="term" value="F:ATP binding"/>
    <property type="evidence" value="ECO:0007669"/>
    <property type="project" value="UniProtKB-KW"/>
</dbReference>
<dbReference type="PANTHER" id="PTHR34273:SF2">
    <property type="entry name" value="METHYLTHIORIBOSE KINASE"/>
    <property type="match status" value="1"/>
</dbReference>
<dbReference type="EC" id="2.7.1.100" evidence="3"/>
<comment type="subunit">
    <text evidence="2">Homodimer.</text>
</comment>
<dbReference type="Pfam" id="PF01636">
    <property type="entry name" value="APH"/>
    <property type="match status" value="1"/>
</dbReference>
<evidence type="ECO:0000256" key="6">
    <source>
        <dbReference type="ARBA" id="ARBA00022777"/>
    </source>
</evidence>
<dbReference type="NCBIfam" id="TIGR01767">
    <property type="entry name" value="MTRK"/>
    <property type="match status" value="1"/>
</dbReference>
<dbReference type="OrthoDB" id="9777791at2"/>
<dbReference type="InterPro" id="IPR009212">
    <property type="entry name" value="Methylthioribose_kinase"/>
</dbReference>
<evidence type="ECO:0000256" key="2">
    <source>
        <dbReference type="ARBA" id="ARBA00011738"/>
    </source>
</evidence>
<accession>A0A1U9KHH9</accession>
<dbReference type="KEGG" id="aace:A0U92_11290"/>
<evidence type="ECO:0000256" key="4">
    <source>
        <dbReference type="ARBA" id="ARBA00022679"/>
    </source>
</evidence>
<dbReference type="STRING" id="435.A0U92_11290"/>
<dbReference type="EMBL" id="CP014692">
    <property type="protein sequence ID" value="AQS85272.1"/>
    <property type="molecule type" value="Genomic_DNA"/>
</dbReference>
<evidence type="ECO:0000256" key="5">
    <source>
        <dbReference type="ARBA" id="ARBA00022741"/>
    </source>
</evidence>
<sequence length="407" mass="44968">MTLTKDTQYRSLNPDSLRQVLADLPPLASRLGGAAADWSIREVSDGNLNNVWLVHGPAGSLCAKQSLPHVRVDPSWKMPLDRTTFEAGWLEAVTPVVPDMVPAFLHFDPQLFLLVTACLDDHVTFTEALAKGADPAPVASQIGVFVARSTFHTSWRGGPFENMARLEQFFSGNTTLSRITVDLVLTDPYHDHPRNHYHAELQPLVTRLHADPAIHRSVCHMQSRFFTAREALLHGDLHSGSVMVGQDKTSVIDGEFSGIGPIGFDCGMFVGNLILASFAAPSGSRRDQLHQAASIFHESFIETYCNEWLHSEAKTDLAPTFLSSHDPDEIQRQQKEECDRITADTAGFAAMEIVRRLTGYANTSLFNGLPEPQKGKQQYQALSFAMELLSDLKTAPEKLFPGRIIPL</sequence>
<evidence type="ECO:0000313" key="9">
    <source>
        <dbReference type="EMBL" id="AQS85272.1"/>
    </source>
</evidence>
<dbReference type="AlphaFoldDB" id="A0A1U9KHH9"/>
<feature type="domain" description="Aminoglycoside phosphotransferase" evidence="8">
    <location>
        <begin position="218"/>
        <end position="276"/>
    </location>
</feature>
<keyword evidence="6" id="KW-0418">Kinase</keyword>
<keyword evidence="10" id="KW-1185">Reference proteome</keyword>
<evidence type="ECO:0000259" key="8">
    <source>
        <dbReference type="Pfam" id="PF01636"/>
    </source>
</evidence>
<dbReference type="SUPFAM" id="SSF56112">
    <property type="entry name" value="Protein kinase-like (PK-like)"/>
    <property type="match status" value="1"/>
</dbReference>
<evidence type="ECO:0000256" key="7">
    <source>
        <dbReference type="ARBA" id="ARBA00022840"/>
    </source>
</evidence>
<organism evidence="9 10">
    <name type="scientific">Acetobacter aceti</name>
    <dbReference type="NCBI Taxonomy" id="435"/>
    <lineage>
        <taxon>Bacteria</taxon>
        <taxon>Pseudomonadati</taxon>
        <taxon>Pseudomonadota</taxon>
        <taxon>Alphaproteobacteria</taxon>
        <taxon>Acetobacterales</taxon>
        <taxon>Acetobacteraceae</taxon>
        <taxon>Acetobacter</taxon>
        <taxon>Acetobacter subgen. Acetobacter</taxon>
    </lineage>
</organism>
<dbReference type="Gene3D" id="3.30.200.20">
    <property type="entry name" value="Phosphorylase Kinase, domain 1"/>
    <property type="match status" value="1"/>
</dbReference>
<dbReference type="InterPro" id="IPR002575">
    <property type="entry name" value="Aminoglycoside_PTrfase"/>
</dbReference>